<dbReference type="AlphaFoldDB" id="A0A2H0YW91"/>
<dbReference type="Proteomes" id="UP000231542">
    <property type="component" value="Unassembled WGS sequence"/>
</dbReference>
<protein>
    <submittedName>
        <fullName evidence="3">Glycosyltransferase family 1 protein</fullName>
    </submittedName>
</protein>
<feature type="domain" description="Glycosyltransferase subfamily 4-like N-terminal" evidence="2">
    <location>
        <begin position="28"/>
        <end position="189"/>
    </location>
</feature>
<dbReference type="EMBL" id="PEXU01000021">
    <property type="protein sequence ID" value="PIS42764.1"/>
    <property type="molecule type" value="Genomic_DNA"/>
</dbReference>
<organism evidence="3 4">
    <name type="scientific">Candidatus Kerfeldbacteria bacterium CG08_land_8_20_14_0_20_40_16</name>
    <dbReference type="NCBI Taxonomy" id="2014244"/>
    <lineage>
        <taxon>Bacteria</taxon>
        <taxon>Candidatus Kerfeldiibacteriota</taxon>
    </lineage>
</organism>
<evidence type="ECO:0000313" key="4">
    <source>
        <dbReference type="Proteomes" id="UP000231542"/>
    </source>
</evidence>
<sequence>MKPWKNPKPYIPNKMKIAVVTQSFTQNSGVAEHVVHTCKEMINLGHDPAVITANFPGENDDRDLKVFRVGQDVNIPANGTFANLTVGYKMSDKLRRIFKAEKFDLLHVHCPLDPILPLWSVKVFEGPIVGTFHTYMKTNLAYDVINDSFGQYFKKLKGRICVSQPAKDFIYQYFPADYRIIPNGVDINRFRPGLKPIKQFADDTFNLLFVGRIDPRKGLRYLLQAFSIVYGHDPNVRLIVVGKGILSEYYKMFLLRDLEDKVFFEGYVSGEKIPNYYATADIYCSPATHGESFGIVLLEAMASGKPVVASSNEGYRQVLSSQEGILVEPKNTVQLAKAIISLMDNKKKRKEMGEAGRKKAEKYSWKNVTKQIVDYYQEVLKE</sequence>
<dbReference type="InterPro" id="IPR028098">
    <property type="entry name" value="Glyco_trans_4-like_N"/>
</dbReference>
<evidence type="ECO:0000313" key="3">
    <source>
        <dbReference type="EMBL" id="PIS42764.1"/>
    </source>
</evidence>
<accession>A0A2H0YW91</accession>
<reference evidence="3 4" key="1">
    <citation type="submission" date="2017-09" db="EMBL/GenBank/DDBJ databases">
        <title>Depth-based differentiation of microbial function through sediment-hosted aquifers and enrichment of novel symbionts in the deep terrestrial subsurface.</title>
        <authorList>
            <person name="Probst A.J."/>
            <person name="Ladd B."/>
            <person name="Jarett J.K."/>
            <person name="Geller-Mcgrath D.E."/>
            <person name="Sieber C.M."/>
            <person name="Emerson J.B."/>
            <person name="Anantharaman K."/>
            <person name="Thomas B.C."/>
            <person name="Malmstrom R."/>
            <person name="Stieglmeier M."/>
            <person name="Klingl A."/>
            <person name="Woyke T."/>
            <person name="Ryan C.M."/>
            <person name="Banfield J.F."/>
        </authorList>
    </citation>
    <scope>NUCLEOTIDE SEQUENCE [LARGE SCALE GENOMIC DNA]</scope>
    <source>
        <strain evidence="3">CG08_land_8_20_14_0_20_40_16</strain>
    </source>
</reference>
<evidence type="ECO:0000259" key="2">
    <source>
        <dbReference type="Pfam" id="PF13439"/>
    </source>
</evidence>
<gene>
    <name evidence="3" type="ORF">COT24_01800</name>
</gene>
<dbReference type="Pfam" id="PF00534">
    <property type="entry name" value="Glycos_transf_1"/>
    <property type="match status" value="1"/>
</dbReference>
<dbReference type="PANTHER" id="PTHR45947">
    <property type="entry name" value="SULFOQUINOVOSYL TRANSFERASE SQD2"/>
    <property type="match status" value="1"/>
</dbReference>
<dbReference type="PANTHER" id="PTHR45947:SF3">
    <property type="entry name" value="SULFOQUINOVOSYL TRANSFERASE SQD2"/>
    <property type="match status" value="1"/>
</dbReference>
<feature type="domain" description="Glycosyl transferase family 1" evidence="1">
    <location>
        <begin position="197"/>
        <end position="358"/>
    </location>
</feature>
<evidence type="ECO:0000259" key="1">
    <source>
        <dbReference type="Pfam" id="PF00534"/>
    </source>
</evidence>
<proteinExistence type="predicted"/>
<comment type="caution">
    <text evidence="3">The sequence shown here is derived from an EMBL/GenBank/DDBJ whole genome shotgun (WGS) entry which is preliminary data.</text>
</comment>
<dbReference type="InterPro" id="IPR050194">
    <property type="entry name" value="Glycosyltransferase_grp1"/>
</dbReference>
<dbReference type="GO" id="GO:0016757">
    <property type="term" value="F:glycosyltransferase activity"/>
    <property type="evidence" value="ECO:0007669"/>
    <property type="project" value="InterPro"/>
</dbReference>
<name>A0A2H0YW91_9BACT</name>
<dbReference type="InterPro" id="IPR001296">
    <property type="entry name" value="Glyco_trans_1"/>
</dbReference>
<dbReference type="Gene3D" id="3.40.50.2000">
    <property type="entry name" value="Glycogen Phosphorylase B"/>
    <property type="match status" value="2"/>
</dbReference>
<dbReference type="CDD" id="cd03801">
    <property type="entry name" value="GT4_PimA-like"/>
    <property type="match status" value="1"/>
</dbReference>
<dbReference type="SUPFAM" id="SSF53756">
    <property type="entry name" value="UDP-Glycosyltransferase/glycogen phosphorylase"/>
    <property type="match status" value="1"/>
</dbReference>
<keyword evidence="3" id="KW-0808">Transferase</keyword>
<dbReference type="Pfam" id="PF13439">
    <property type="entry name" value="Glyco_transf_4"/>
    <property type="match status" value="1"/>
</dbReference>